<gene>
    <name evidence="6" type="primary">kstR2</name>
    <name evidence="6" type="ORF">Mgrana_00482</name>
</gene>
<evidence type="ECO:0000256" key="4">
    <source>
        <dbReference type="ARBA" id="ARBA00023163"/>
    </source>
</evidence>
<dbReference type="InterPro" id="IPR050109">
    <property type="entry name" value="HTH-type_TetR-like_transc_reg"/>
</dbReference>
<evidence type="ECO:0000313" key="6">
    <source>
        <dbReference type="EMBL" id="RIH93656.1"/>
    </source>
</evidence>
<keyword evidence="3" id="KW-0238">DNA-binding</keyword>
<feature type="domain" description="HTH-type transcriptional repressor KstR2 C-terminal" evidence="5">
    <location>
        <begin position="49"/>
        <end position="159"/>
    </location>
</feature>
<keyword evidence="1" id="KW-0678">Repressor</keyword>
<name>A0A399FCZ7_9DEIN</name>
<dbReference type="GO" id="GO:0003700">
    <property type="term" value="F:DNA-binding transcription factor activity"/>
    <property type="evidence" value="ECO:0007669"/>
    <property type="project" value="TreeGrafter"/>
</dbReference>
<reference evidence="6 7" key="1">
    <citation type="submission" date="2018-08" db="EMBL/GenBank/DDBJ databases">
        <title>Meiothermus granaticius genome AF-68 sequencing project.</title>
        <authorList>
            <person name="Da Costa M.S."/>
            <person name="Albuquerque L."/>
            <person name="Raposo P."/>
            <person name="Froufe H.J.C."/>
            <person name="Barroso C.S."/>
            <person name="Egas C."/>
        </authorList>
    </citation>
    <scope>NUCLEOTIDE SEQUENCE [LARGE SCALE GENOMIC DNA]</scope>
    <source>
        <strain evidence="6 7">AF-68</strain>
    </source>
</reference>
<dbReference type="Pfam" id="PF17932">
    <property type="entry name" value="TetR_C_24"/>
    <property type="match status" value="1"/>
</dbReference>
<evidence type="ECO:0000259" key="5">
    <source>
        <dbReference type="Pfam" id="PF17932"/>
    </source>
</evidence>
<dbReference type="SUPFAM" id="SSF46689">
    <property type="entry name" value="Homeodomain-like"/>
    <property type="match status" value="1"/>
</dbReference>
<keyword evidence="7" id="KW-1185">Reference proteome</keyword>
<keyword evidence="4" id="KW-0804">Transcription</keyword>
<dbReference type="PANTHER" id="PTHR30055:SF175">
    <property type="entry name" value="HTH-TYPE TRANSCRIPTIONAL REPRESSOR KSTR2"/>
    <property type="match status" value="1"/>
</dbReference>
<keyword evidence="2" id="KW-0805">Transcription regulation</keyword>
<dbReference type="EMBL" id="QWLB01000004">
    <property type="protein sequence ID" value="RIH93656.1"/>
    <property type="molecule type" value="Genomic_DNA"/>
</dbReference>
<evidence type="ECO:0000313" key="7">
    <source>
        <dbReference type="Proteomes" id="UP000266178"/>
    </source>
</evidence>
<dbReference type="PANTHER" id="PTHR30055">
    <property type="entry name" value="HTH-TYPE TRANSCRIPTIONAL REGULATOR RUTR"/>
    <property type="match status" value="1"/>
</dbReference>
<dbReference type="InterPro" id="IPR009057">
    <property type="entry name" value="Homeodomain-like_sf"/>
</dbReference>
<evidence type="ECO:0000256" key="3">
    <source>
        <dbReference type="ARBA" id="ARBA00023125"/>
    </source>
</evidence>
<evidence type="ECO:0000256" key="2">
    <source>
        <dbReference type="ARBA" id="ARBA00023015"/>
    </source>
</evidence>
<dbReference type="GO" id="GO:0000976">
    <property type="term" value="F:transcription cis-regulatory region binding"/>
    <property type="evidence" value="ECO:0007669"/>
    <property type="project" value="TreeGrafter"/>
</dbReference>
<dbReference type="InterPro" id="IPR036271">
    <property type="entry name" value="Tet_transcr_reg_TetR-rel_C_sf"/>
</dbReference>
<dbReference type="Gene3D" id="1.10.357.10">
    <property type="entry name" value="Tetracycline Repressor, domain 2"/>
    <property type="match status" value="1"/>
</dbReference>
<dbReference type="Proteomes" id="UP000266178">
    <property type="component" value="Unassembled WGS sequence"/>
</dbReference>
<comment type="caution">
    <text evidence="6">The sequence shown here is derived from an EMBL/GenBank/DDBJ whole genome shotgun (WGS) entry which is preliminary data.</text>
</comment>
<protein>
    <submittedName>
        <fullName evidence="6">HTH-type transcriptional repressor KstR2</fullName>
    </submittedName>
</protein>
<dbReference type="SUPFAM" id="SSF48498">
    <property type="entry name" value="Tetracyclin repressor-like, C-terminal domain"/>
    <property type="match status" value="1"/>
</dbReference>
<sequence length="163" mass="18551">MRDLARAVNLQGGSLYAHIDSKEELLFELVNRAAARFIAMAEAVPPTLTIRERLERLVEGHLEVIAEELGSATVFFHEWKFLSPALQAKVKALRDRYQAYWLEVIGEGVRRGELEVEDVHTATLFVLSALNWTYQWYRPGGRLSLEGLSRQYAQLILAALRAK</sequence>
<dbReference type="InterPro" id="IPR041490">
    <property type="entry name" value="KstR2_TetR_C"/>
</dbReference>
<accession>A0A399FCZ7</accession>
<evidence type="ECO:0000256" key="1">
    <source>
        <dbReference type="ARBA" id="ARBA00022491"/>
    </source>
</evidence>
<proteinExistence type="predicted"/>
<organism evidence="6 7">
    <name type="scientific">Meiothermus granaticius NBRC 107808</name>
    <dbReference type="NCBI Taxonomy" id="1227551"/>
    <lineage>
        <taxon>Bacteria</taxon>
        <taxon>Thermotogati</taxon>
        <taxon>Deinococcota</taxon>
        <taxon>Deinococci</taxon>
        <taxon>Thermales</taxon>
        <taxon>Thermaceae</taxon>
        <taxon>Meiothermus</taxon>
    </lineage>
</organism>
<dbReference type="AlphaFoldDB" id="A0A399FCZ7"/>